<dbReference type="SUPFAM" id="SSF53335">
    <property type="entry name" value="S-adenosyl-L-methionine-dependent methyltransferases"/>
    <property type="match status" value="1"/>
</dbReference>
<dbReference type="InterPro" id="IPR041698">
    <property type="entry name" value="Methyltransf_25"/>
</dbReference>
<dbReference type="InterPro" id="IPR029063">
    <property type="entry name" value="SAM-dependent_MTases_sf"/>
</dbReference>
<dbReference type="AlphaFoldDB" id="A0AA49GPQ4"/>
<keyword evidence="2" id="KW-0808">Transferase</keyword>
<gene>
    <name evidence="2" type="ORF">K4G66_03060</name>
</gene>
<keyword evidence="2" id="KW-0489">Methyltransferase</keyword>
<evidence type="ECO:0000259" key="1">
    <source>
        <dbReference type="Pfam" id="PF13649"/>
    </source>
</evidence>
<protein>
    <submittedName>
        <fullName evidence="2">Methyltransferase domain-containing protein</fullName>
    </submittedName>
</protein>
<feature type="domain" description="Methyltransferase" evidence="1">
    <location>
        <begin position="52"/>
        <end position="142"/>
    </location>
</feature>
<name>A0AA49GPQ4_9BACT</name>
<organism evidence="2">
    <name type="scientific">Roseihalotalea indica</name>
    <dbReference type="NCBI Taxonomy" id="2867963"/>
    <lineage>
        <taxon>Bacteria</taxon>
        <taxon>Pseudomonadati</taxon>
        <taxon>Bacteroidota</taxon>
        <taxon>Cytophagia</taxon>
        <taxon>Cytophagales</taxon>
        <taxon>Catalimonadaceae</taxon>
        <taxon>Roseihalotalea</taxon>
    </lineage>
</organism>
<dbReference type="CDD" id="cd02440">
    <property type="entry name" value="AdoMet_MTases"/>
    <property type="match status" value="1"/>
</dbReference>
<proteinExistence type="predicted"/>
<sequence length="227" mass="25382">MAQSTDAILSSWQANAQQWIATIDSEELESRQLVTNQAIIQAVLAYRPKTLLDVGCGEGWLSRALSEHGIRTLGIDAVSALIDNARKKRSGEYEVASYQDLIQQKALSSGPFAGAVINFALLDKDMTERVVPALVHYLQKSGLLFVQTLHPAVLSDGRPYQSGWRPGSWDGMKREFTQPYEWYFRTLQDWVALFSQSGYLIKEIREPLHPKTGQPASVIFVLQQNGT</sequence>
<dbReference type="Gene3D" id="3.40.50.150">
    <property type="entry name" value="Vaccinia Virus protein VP39"/>
    <property type="match status" value="1"/>
</dbReference>
<evidence type="ECO:0000313" key="2">
    <source>
        <dbReference type="EMBL" id="WKN37686.1"/>
    </source>
</evidence>
<dbReference type="Pfam" id="PF13649">
    <property type="entry name" value="Methyltransf_25"/>
    <property type="match status" value="1"/>
</dbReference>
<dbReference type="GO" id="GO:0008168">
    <property type="term" value="F:methyltransferase activity"/>
    <property type="evidence" value="ECO:0007669"/>
    <property type="project" value="UniProtKB-KW"/>
</dbReference>
<dbReference type="GO" id="GO:0032259">
    <property type="term" value="P:methylation"/>
    <property type="evidence" value="ECO:0007669"/>
    <property type="project" value="UniProtKB-KW"/>
</dbReference>
<accession>A0AA49GPQ4</accession>
<reference evidence="2" key="2">
    <citation type="journal article" date="2024" name="Antonie Van Leeuwenhoek">
        <title>Roseihalotalea indica gen. nov., sp. nov., a halophilic Bacteroidetes from mesopelagic Southwest Indian Ocean with higher carbohydrate metabolic potential.</title>
        <authorList>
            <person name="Chen B."/>
            <person name="Zhang M."/>
            <person name="Lin D."/>
            <person name="Ye J."/>
            <person name="Tang K."/>
        </authorList>
    </citation>
    <scope>NUCLEOTIDE SEQUENCE</scope>
    <source>
        <strain evidence="2">TK19036</strain>
    </source>
</reference>
<reference evidence="2" key="1">
    <citation type="journal article" date="2023" name="Comput. Struct. Biotechnol. J.">
        <title>Discovery of a novel marine Bacteroidetes with a rich repertoire of carbohydrate-active enzymes.</title>
        <authorList>
            <person name="Chen B."/>
            <person name="Liu G."/>
            <person name="Chen Q."/>
            <person name="Wang H."/>
            <person name="Liu L."/>
            <person name="Tang K."/>
        </authorList>
    </citation>
    <scope>NUCLEOTIDE SEQUENCE</scope>
    <source>
        <strain evidence="2">TK19036</strain>
    </source>
</reference>
<dbReference type="EMBL" id="CP120682">
    <property type="protein sequence ID" value="WKN37686.1"/>
    <property type="molecule type" value="Genomic_DNA"/>
</dbReference>